<keyword evidence="3" id="KW-0520">NAD</keyword>
<dbReference type="FunFam" id="3.40.50.1970:FF:000003">
    <property type="entry name" value="Alcohol dehydrogenase, iron-containing"/>
    <property type="match status" value="1"/>
</dbReference>
<dbReference type="PROSITE" id="PS00913">
    <property type="entry name" value="ADH_IRON_1"/>
    <property type="match status" value="1"/>
</dbReference>
<keyword evidence="2" id="KW-0560">Oxidoreductase</keyword>
<feature type="domain" description="Alcohol dehydrogenase iron-type/glycerol dehydrogenase GldA" evidence="4">
    <location>
        <begin position="1"/>
        <end position="143"/>
    </location>
</feature>
<dbReference type="GO" id="GO:0004022">
    <property type="term" value="F:alcohol dehydrogenase (NAD+) activity"/>
    <property type="evidence" value="ECO:0007669"/>
    <property type="project" value="UniProtKB-ARBA"/>
</dbReference>
<evidence type="ECO:0000259" key="5">
    <source>
        <dbReference type="Pfam" id="PF25137"/>
    </source>
</evidence>
<dbReference type="SUPFAM" id="SSF56796">
    <property type="entry name" value="Dehydroquinate synthase-like"/>
    <property type="match status" value="1"/>
</dbReference>
<comment type="similarity">
    <text evidence="1">Belongs to the iron-containing alcohol dehydrogenase family.</text>
</comment>
<organism evidence="6 7">
    <name type="scientific">Lysinibacillus sphaericus OT4b.31</name>
    <dbReference type="NCBI Taxonomy" id="1285586"/>
    <lineage>
        <taxon>Bacteria</taxon>
        <taxon>Bacillati</taxon>
        <taxon>Bacillota</taxon>
        <taxon>Bacilli</taxon>
        <taxon>Bacillales</taxon>
        <taxon>Bacillaceae</taxon>
        <taxon>Lysinibacillus</taxon>
    </lineage>
</organism>
<dbReference type="AlphaFoldDB" id="R7ZC32"/>
<dbReference type="InterPro" id="IPR056798">
    <property type="entry name" value="ADH_Fe_C"/>
</dbReference>
<evidence type="ECO:0000313" key="6">
    <source>
        <dbReference type="EMBL" id="EON71566.1"/>
    </source>
</evidence>
<dbReference type="PANTHER" id="PTHR11496:SF102">
    <property type="entry name" value="ALCOHOL DEHYDROGENASE 4"/>
    <property type="match status" value="1"/>
</dbReference>
<comment type="caution">
    <text evidence="6">The sequence shown here is derived from an EMBL/GenBank/DDBJ whole genome shotgun (WGS) entry which is preliminary data.</text>
</comment>
<dbReference type="PATRIC" id="fig|1285586.5.peg.3417"/>
<dbReference type="FunFam" id="1.20.1090.10:FF:000001">
    <property type="entry name" value="Aldehyde-alcohol dehydrogenase"/>
    <property type="match status" value="1"/>
</dbReference>
<dbReference type="Pfam" id="PF25137">
    <property type="entry name" value="ADH_Fe_C"/>
    <property type="match status" value="1"/>
</dbReference>
<dbReference type="Proteomes" id="UP000013911">
    <property type="component" value="Unassembled WGS sequence"/>
</dbReference>
<sequence>MIVTDEGLHKLGFSEQIANIITAAGIDVAIFPKAEPNPTDQNIEDGIAVYHAENCDSIVSLGGGSAHDAAKGIGIIASNGGRIHDYEGIDKSENPLVPLIAINTTAGTASEMTRFTIITDTARKVKMAIVDKHVTPLVSINDPELMIGLPPALTAATGLDALTHAIEAFVSTNATPITDACGEKVLQLVPEFLPRAYANGADLEAREQMVYAQFLAGMAFNNASLGYVHAIAHQLGGFYNLPHGVCNAILLPHVCRFNLTARTERFARIAELLGQNVEGLSKRDAAEKAITAIESLSKDLNIPSGFRELGAKDEDIETLAKNAMLDVCAATNPRKATLEDIKQIITNAMGPVVKTAESLEAVALS</sequence>
<dbReference type="HOGENOM" id="CLU_007207_0_0_9"/>
<dbReference type="PROSITE" id="PS00060">
    <property type="entry name" value="ADH_IRON_2"/>
    <property type="match status" value="1"/>
</dbReference>
<evidence type="ECO:0000259" key="4">
    <source>
        <dbReference type="Pfam" id="PF00465"/>
    </source>
</evidence>
<evidence type="ECO:0000313" key="7">
    <source>
        <dbReference type="Proteomes" id="UP000013911"/>
    </source>
</evidence>
<dbReference type="EMBL" id="AQPX01000022">
    <property type="protein sequence ID" value="EON71566.1"/>
    <property type="molecule type" value="Genomic_DNA"/>
</dbReference>
<dbReference type="GO" id="GO:0046872">
    <property type="term" value="F:metal ion binding"/>
    <property type="evidence" value="ECO:0007669"/>
    <property type="project" value="InterPro"/>
</dbReference>
<reference evidence="6 7" key="1">
    <citation type="submission" date="2013-04" db="EMBL/GenBank/DDBJ databases">
        <title>Draft genome of the heavy metal tolerant bacterium Lysinibacillus sphaericus strain OT4b.31.</title>
        <authorList>
            <person name="Pena-Montenegro T.D."/>
            <person name="Dussan J."/>
        </authorList>
    </citation>
    <scope>NUCLEOTIDE SEQUENCE [LARGE SCALE GENOMIC DNA]</scope>
    <source>
        <strain evidence="6 7">OT4b.31</strain>
    </source>
</reference>
<dbReference type="Pfam" id="PF00465">
    <property type="entry name" value="Fe-ADH"/>
    <property type="match status" value="1"/>
</dbReference>
<dbReference type="PANTHER" id="PTHR11496">
    <property type="entry name" value="ALCOHOL DEHYDROGENASE"/>
    <property type="match status" value="1"/>
</dbReference>
<dbReference type="Gene3D" id="1.20.1090.10">
    <property type="entry name" value="Dehydroquinate synthase-like - alpha domain"/>
    <property type="match status" value="1"/>
</dbReference>
<evidence type="ECO:0000256" key="1">
    <source>
        <dbReference type="ARBA" id="ARBA00007358"/>
    </source>
</evidence>
<evidence type="ECO:0000256" key="2">
    <source>
        <dbReference type="ARBA" id="ARBA00023002"/>
    </source>
</evidence>
<accession>R7ZC32</accession>
<dbReference type="CDD" id="cd08188">
    <property type="entry name" value="PDDH"/>
    <property type="match status" value="1"/>
</dbReference>
<dbReference type="InterPro" id="IPR018211">
    <property type="entry name" value="ADH_Fe_CS"/>
</dbReference>
<gene>
    <name evidence="6" type="ORF">H131_16403</name>
</gene>
<feature type="domain" description="Fe-containing alcohol dehydrogenase-like C-terminal" evidence="5">
    <location>
        <begin position="154"/>
        <end position="349"/>
    </location>
</feature>
<dbReference type="eggNOG" id="COG1454">
    <property type="taxonomic scope" value="Bacteria"/>
</dbReference>
<name>R7ZC32_LYSSH</name>
<evidence type="ECO:0000256" key="3">
    <source>
        <dbReference type="ARBA" id="ARBA00023027"/>
    </source>
</evidence>
<proteinExistence type="inferred from homology"/>
<dbReference type="InterPro" id="IPR001670">
    <property type="entry name" value="ADH_Fe/GldA"/>
</dbReference>
<dbReference type="Gene3D" id="3.40.50.1970">
    <property type="match status" value="1"/>
</dbReference>
<dbReference type="InterPro" id="IPR039697">
    <property type="entry name" value="Alcohol_dehydrogenase_Fe"/>
</dbReference>
<protein>
    <submittedName>
        <fullName evidence="6">NAD-dependent methanol dehydrogenase</fullName>
    </submittedName>
</protein>